<keyword evidence="1" id="KW-0677">Repeat</keyword>
<keyword evidence="6" id="KW-1185">Reference proteome</keyword>
<comment type="caution">
    <text evidence="5">The sequence shown here is derived from an EMBL/GenBank/DDBJ whole genome shotgun (WGS) entry which is preliminary data.</text>
</comment>
<evidence type="ECO:0000313" key="5">
    <source>
        <dbReference type="EMBL" id="KAK3551865.1"/>
    </source>
</evidence>
<dbReference type="InterPro" id="IPR002110">
    <property type="entry name" value="Ankyrin_rpt"/>
</dbReference>
<feature type="repeat" description="ANK" evidence="3">
    <location>
        <begin position="260"/>
        <end position="292"/>
    </location>
</feature>
<dbReference type="Proteomes" id="UP001274896">
    <property type="component" value="Unassembled WGS sequence"/>
</dbReference>
<evidence type="ECO:0008006" key="7">
    <source>
        <dbReference type="Google" id="ProtNLM"/>
    </source>
</evidence>
<dbReference type="PANTHER" id="PTHR24124:SF7">
    <property type="entry name" value="NF-KAPPA-B INHIBITOR DELTA"/>
    <property type="match status" value="1"/>
</dbReference>
<evidence type="ECO:0000256" key="3">
    <source>
        <dbReference type="PROSITE-ProRule" id="PRU00023"/>
    </source>
</evidence>
<gene>
    <name evidence="5" type="ORF">QTP70_030240</name>
</gene>
<dbReference type="AlphaFoldDB" id="A0AAE0VA82"/>
<feature type="repeat" description="ANK" evidence="3">
    <location>
        <begin position="293"/>
        <end position="325"/>
    </location>
</feature>
<dbReference type="GO" id="GO:0010468">
    <property type="term" value="P:regulation of gene expression"/>
    <property type="evidence" value="ECO:0007669"/>
    <property type="project" value="TreeGrafter"/>
</dbReference>
<keyword evidence="2 3" id="KW-0040">ANK repeat</keyword>
<feature type="compositionally biased region" description="Low complexity" evidence="4">
    <location>
        <begin position="53"/>
        <end position="64"/>
    </location>
</feature>
<feature type="region of interest" description="Disordered" evidence="4">
    <location>
        <begin position="22"/>
        <end position="64"/>
    </location>
</feature>
<feature type="compositionally biased region" description="Low complexity" evidence="4">
    <location>
        <begin position="31"/>
        <end position="44"/>
    </location>
</feature>
<dbReference type="GO" id="GO:0005634">
    <property type="term" value="C:nucleus"/>
    <property type="evidence" value="ECO:0007669"/>
    <property type="project" value="TreeGrafter"/>
</dbReference>
<feature type="repeat" description="ANK" evidence="3">
    <location>
        <begin position="428"/>
        <end position="464"/>
    </location>
</feature>
<sequence length="503" mass="55001">MHLQKSPKEKPCYTLPTVKKLLEQKRKRETSSAPPSCASATNNAGVAAPIPVSTSDPSASANSSFSDMAAMRHDRWDLPMQPHSSALADSSPYSPVLSLNYITESPGSLSFPTTPVYSHCLTSAEPQLSSYNTLLLQDCQSVQMPQHFQQPSTECSVTSAMPSASADLRTQGISVPSSGYLWASGPRAQVSTGPCLDMDMVKLDEARLFLQTMDYSRTIWKDDDGDTILHIYTAKGQREYAFAAAEKLKELGTLDAKEHRGKTALMVAVTANQPEIVQDLLSLGADISICDIKGQTALHLAATYGFPQVMKVILSMEHRVDLEARNFEGLTPLHCAVISHNATMKALTSTSSSSAAWLHDGNLQSQAENKLMCLQLLLEAGASLISQEIKSNKTVLHLAVKEGNIQLVNFFMKWQLPDIQAFINMKAHGHTALHMAAGLHGSPYQEDLIRLLLSKGADPSIRNLENDQPVHLLQSGDQGEKLKLILKKRNASRRRITSLQDQE</sequence>
<dbReference type="PROSITE" id="PS50297">
    <property type="entry name" value="ANK_REP_REGION"/>
    <property type="match status" value="3"/>
</dbReference>
<dbReference type="InterPro" id="IPR036770">
    <property type="entry name" value="Ankyrin_rpt-contain_sf"/>
</dbReference>
<reference evidence="5" key="1">
    <citation type="submission" date="2023-06" db="EMBL/GenBank/DDBJ databases">
        <title>Male Hemibagrus guttatus genome.</title>
        <authorList>
            <person name="Bian C."/>
        </authorList>
    </citation>
    <scope>NUCLEOTIDE SEQUENCE</scope>
    <source>
        <strain evidence="5">Male_cb2023</strain>
        <tissue evidence="5">Muscle</tissue>
    </source>
</reference>
<name>A0AAE0VA82_9TELE</name>
<accession>A0AAE0VA82</accession>
<dbReference type="EMBL" id="JAUCMX010000003">
    <property type="protein sequence ID" value="KAK3551865.1"/>
    <property type="molecule type" value="Genomic_DNA"/>
</dbReference>
<evidence type="ECO:0000256" key="1">
    <source>
        <dbReference type="ARBA" id="ARBA00022737"/>
    </source>
</evidence>
<dbReference type="PRINTS" id="PR01415">
    <property type="entry name" value="ANKYRIN"/>
</dbReference>
<dbReference type="FunFam" id="1.25.40.20:FF:000097">
    <property type="entry name" value="NF-kappa-B inhibitor zeta isoform X1"/>
    <property type="match status" value="1"/>
</dbReference>
<dbReference type="Gene3D" id="1.25.40.20">
    <property type="entry name" value="Ankyrin repeat-containing domain"/>
    <property type="match status" value="3"/>
</dbReference>
<proteinExistence type="predicted"/>
<dbReference type="SUPFAM" id="SSF48403">
    <property type="entry name" value="Ankyrin repeat"/>
    <property type="match status" value="1"/>
</dbReference>
<dbReference type="PANTHER" id="PTHR24124">
    <property type="entry name" value="ANKYRIN REPEAT FAMILY A"/>
    <property type="match status" value="1"/>
</dbReference>
<evidence type="ECO:0000313" key="6">
    <source>
        <dbReference type="Proteomes" id="UP001274896"/>
    </source>
</evidence>
<protein>
    <recommendedName>
        <fullName evidence="7">NF-kappa-B inhibitor delta</fullName>
    </recommendedName>
</protein>
<dbReference type="PROSITE" id="PS50088">
    <property type="entry name" value="ANK_REPEAT"/>
    <property type="match status" value="3"/>
</dbReference>
<evidence type="ECO:0000256" key="2">
    <source>
        <dbReference type="ARBA" id="ARBA00023043"/>
    </source>
</evidence>
<dbReference type="Pfam" id="PF12796">
    <property type="entry name" value="Ank_2"/>
    <property type="match status" value="2"/>
</dbReference>
<evidence type="ECO:0000256" key="4">
    <source>
        <dbReference type="SAM" id="MobiDB-lite"/>
    </source>
</evidence>
<dbReference type="SMART" id="SM00248">
    <property type="entry name" value="ANK"/>
    <property type="match status" value="6"/>
</dbReference>
<organism evidence="5 6">
    <name type="scientific">Hemibagrus guttatus</name>
    <dbReference type="NCBI Taxonomy" id="175788"/>
    <lineage>
        <taxon>Eukaryota</taxon>
        <taxon>Metazoa</taxon>
        <taxon>Chordata</taxon>
        <taxon>Craniata</taxon>
        <taxon>Vertebrata</taxon>
        <taxon>Euteleostomi</taxon>
        <taxon>Actinopterygii</taxon>
        <taxon>Neopterygii</taxon>
        <taxon>Teleostei</taxon>
        <taxon>Ostariophysi</taxon>
        <taxon>Siluriformes</taxon>
        <taxon>Bagridae</taxon>
        <taxon>Hemibagrus</taxon>
    </lineage>
</organism>